<evidence type="ECO:0000256" key="8">
    <source>
        <dbReference type="SAM" id="Phobius"/>
    </source>
</evidence>
<dbReference type="Gene3D" id="2.130.10.10">
    <property type="entry name" value="YVTN repeat-like/Quinoprotein amine dehydrogenase"/>
    <property type="match status" value="1"/>
</dbReference>
<dbReference type="EMBL" id="HG996466">
    <property type="protein sequence ID" value="CAG1860239.1"/>
    <property type="molecule type" value="Genomic_DNA"/>
</dbReference>
<gene>
    <name evidence="9" type="ORF">GSMUA_305350.1</name>
</gene>
<keyword evidence="3" id="KW-0677">Repeat</keyword>
<dbReference type="InterPro" id="IPR036322">
    <property type="entry name" value="WD40_repeat_dom_sf"/>
</dbReference>
<keyword evidence="8" id="KW-0812">Transmembrane</keyword>
<feature type="non-terminal residue" evidence="9">
    <location>
        <position position="1"/>
    </location>
</feature>
<feature type="transmembrane region" description="Helical" evidence="8">
    <location>
        <begin position="99"/>
        <end position="125"/>
    </location>
</feature>
<dbReference type="PROSITE" id="PS50082">
    <property type="entry name" value="WD_REPEATS_2"/>
    <property type="match status" value="1"/>
</dbReference>
<reference evidence="9" key="1">
    <citation type="submission" date="2021-03" db="EMBL/GenBank/DDBJ databases">
        <authorList>
            <consortium name="Genoscope - CEA"/>
            <person name="William W."/>
        </authorList>
    </citation>
    <scope>NUCLEOTIDE SEQUENCE</scope>
    <source>
        <strain evidence="9">Doubled-haploid Pahang</strain>
    </source>
</reference>
<proteinExistence type="predicted"/>
<dbReference type="SMART" id="SM00320">
    <property type="entry name" value="WD40"/>
    <property type="match status" value="1"/>
</dbReference>
<evidence type="ECO:0000256" key="1">
    <source>
        <dbReference type="ARBA" id="ARBA00022574"/>
    </source>
</evidence>
<feature type="repeat" description="WD" evidence="7">
    <location>
        <begin position="36"/>
        <end position="71"/>
    </location>
</feature>
<name>A0A8D7B105_MUSAM</name>
<evidence type="ECO:0000256" key="5">
    <source>
        <dbReference type="ARBA" id="ARBA00023306"/>
    </source>
</evidence>
<evidence type="ECO:0000256" key="7">
    <source>
        <dbReference type="PROSITE-ProRule" id="PRU00221"/>
    </source>
</evidence>
<keyword evidence="8" id="KW-0472">Membrane</keyword>
<dbReference type="PROSITE" id="PS50294">
    <property type="entry name" value="WD_REPEATS_REGION"/>
    <property type="match status" value="1"/>
</dbReference>
<evidence type="ECO:0000313" key="9">
    <source>
        <dbReference type="EMBL" id="CAG1860239.1"/>
    </source>
</evidence>
<dbReference type="PANTHER" id="PTHR19918">
    <property type="entry name" value="CELL DIVISION CYCLE 20 CDC20 FIZZY -RELATED"/>
    <property type="match status" value="1"/>
</dbReference>
<dbReference type="InterPro" id="IPR015943">
    <property type="entry name" value="WD40/YVTN_repeat-like_dom_sf"/>
</dbReference>
<dbReference type="InterPro" id="IPR001680">
    <property type="entry name" value="WD40_rpt"/>
</dbReference>
<evidence type="ECO:0000256" key="6">
    <source>
        <dbReference type="ARBA" id="ARBA00023425"/>
    </source>
</evidence>
<evidence type="ECO:0000256" key="4">
    <source>
        <dbReference type="ARBA" id="ARBA00022776"/>
    </source>
</evidence>
<dbReference type="InterPro" id="IPR033010">
    <property type="entry name" value="Cdc20/Fizzy"/>
</dbReference>
<dbReference type="GO" id="GO:0051301">
    <property type="term" value="P:cell division"/>
    <property type="evidence" value="ECO:0007669"/>
    <property type="project" value="UniProtKB-KW"/>
</dbReference>
<keyword evidence="2" id="KW-0132">Cell division</keyword>
<organism evidence="9">
    <name type="scientific">Musa acuminata subsp. malaccensis</name>
    <name type="common">Wild banana</name>
    <name type="synonym">Musa malaccensis</name>
    <dbReference type="NCBI Taxonomy" id="214687"/>
    <lineage>
        <taxon>Eukaryota</taxon>
        <taxon>Viridiplantae</taxon>
        <taxon>Streptophyta</taxon>
        <taxon>Embryophyta</taxon>
        <taxon>Tracheophyta</taxon>
        <taxon>Spermatophyta</taxon>
        <taxon>Magnoliopsida</taxon>
        <taxon>Liliopsida</taxon>
        <taxon>Zingiberales</taxon>
        <taxon>Musaceae</taxon>
        <taxon>Musa</taxon>
    </lineage>
</organism>
<accession>A0A8D7B105</accession>
<keyword evidence="8" id="KW-1133">Transmembrane helix</keyword>
<keyword evidence="5" id="KW-0131">Cell cycle</keyword>
<comment type="function">
    <text evidence="6">Component of the anaphase promoting complex/cyclosome (APC/C), a cell cycle-regulated E3 ubiquitin-protein ligase complex that controls progression through mitosis and the G1 phase of the cell cycle.</text>
</comment>
<protein>
    <submittedName>
        <fullName evidence="9">(wild Malaysian banana) hypothetical protein</fullName>
    </submittedName>
</protein>
<dbReference type="PANTHER" id="PTHR19918:SF8">
    <property type="entry name" value="FI02843P"/>
    <property type="match status" value="1"/>
</dbReference>
<dbReference type="InterPro" id="IPR019775">
    <property type="entry name" value="WD40_repeat_CS"/>
</dbReference>
<dbReference type="AlphaFoldDB" id="A0A8D7B105"/>
<sequence>GYSIVLSINIIALDGRSDGSIVDYDIRKDDRAICDYRGHRLEVCSLKWSELFGRYLASGGKDKLVHIWDTRMAVANHHPRQHQLLHKISNHTSLCEGPLIGALLGAICFRFGGGAMIIALSFGMLC</sequence>
<dbReference type="SUPFAM" id="SSF50978">
    <property type="entry name" value="WD40 repeat-like"/>
    <property type="match status" value="1"/>
</dbReference>
<dbReference type="GO" id="GO:0097027">
    <property type="term" value="F:ubiquitin-protein transferase activator activity"/>
    <property type="evidence" value="ECO:0007669"/>
    <property type="project" value="InterPro"/>
</dbReference>
<keyword evidence="4" id="KW-0498">Mitosis</keyword>
<keyword evidence="1 7" id="KW-0853">WD repeat</keyword>
<evidence type="ECO:0000256" key="3">
    <source>
        <dbReference type="ARBA" id="ARBA00022737"/>
    </source>
</evidence>
<dbReference type="PROSITE" id="PS00678">
    <property type="entry name" value="WD_REPEATS_1"/>
    <property type="match status" value="1"/>
</dbReference>
<evidence type="ECO:0000256" key="2">
    <source>
        <dbReference type="ARBA" id="ARBA00022618"/>
    </source>
</evidence>
<dbReference type="GO" id="GO:0010997">
    <property type="term" value="F:anaphase-promoting complex binding"/>
    <property type="evidence" value="ECO:0007669"/>
    <property type="project" value="InterPro"/>
</dbReference>